<gene>
    <name evidence="3" type="ORF">C8N47_11216</name>
    <name evidence="2" type="ORF">C8N47_12448</name>
</gene>
<feature type="region of interest" description="Disordered" evidence="1">
    <location>
        <begin position="1"/>
        <end position="26"/>
    </location>
</feature>
<sequence>MIRRESPTGMKVVEDSRRHLREDGSSLGAGPAYFLSMVRGEPEA</sequence>
<organism evidence="2 4">
    <name type="scientific">Mangrovibacterium marinum</name>
    <dbReference type="NCBI Taxonomy" id="1639118"/>
    <lineage>
        <taxon>Bacteria</taxon>
        <taxon>Pseudomonadati</taxon>
        <taxon>Bacteroidota</taxon>
        <taxon>Bacteroidia</taxon>
        <taxon>Marinilabiliales</taxon>
        <taxon>Prolixibacteraceae</taxon>
        <taxon>Mangrovibacterium</taxon>
    </lineage>
</organism>
<reference evidence="2 4" key="1">
    <citation type="submission" date="2018-04" db="EMBL/GenBank/DDBJ databases">
        <title>Genomic Encyclopedia of Archaeal and Bacterial Type Strains, Phase II (KMG-II): from individual species to whole genera.</title>
        <authorList>
            <person name="Goeker M."/>
        </authorList>
    </citation>
    <scope>NUCLEOTIDE SEQUENCE [LARGE SCALE GENOMIC DNA]</scope>
    <source>
        <strain evidence="2 4">DSM 28823</strain>
    </source>
</reference>
<protein>
    <submittedName>
        <fullName evidence="2">Uncharacterized protein</fullName>
    </submittedName>
</protein>
<keyword evidence="4" id="KW-1185">Reference proteome</keyword>
<evidence type="ECO:0000313" key="3">
    <source>
        <dbReference type="EMBL" id="PTN07854.1"/>
    </source>
</evidence>
<feature type="compositionally biased region" description="Basic and acidic residues" evidence="1">
    <location>
        <begin position="1"/>
        <end position="24"/>
    </location>
</feature>
<name>A0A2T5BXV6_9BACT</name>
<evidence type="ECO:0000256" key="1">
    <source>
        <dbReference type="SAM" id="MobiDB-lite"/>
    </source>
</evidence>
<proteinExistence type="predicted"/>
<dbReference type="Proteomes" id="UP000243525">
    <property type="component" value="Unassembled WGS sequence"/>
</dbReference>
<evidence type="ECO:0000313" key="4">
    <source>
        <dbReference type="Proteomes" id="UP000243525"/>
    </source>
</evidence>
<dbReference type="EMBL" id="QAAD01000024">
    <property type="protein sequence ID" value="PTN05985.1"/>
    <property type="molecule type" value="Genomic_DNA"/>
</dbReference>
<accession>A0A2T5BXV6</accession>
<evidence type="ECO:0000313" key="2">
    <source>
        <dbReference type="EMBL" id="PTN05985.1"/>
    </source>
</evidence>
<comment type="caution">
    <text evidence="2">The sequence shown here is derived from an EMBL/GenBank/DDBJ whole genome shotgun (WGS) entry which is preliminary data.</text>
</comment>
<dbReference type="EMBL" id="QAAD01000012">
    <property type="protein sequence ID" value="PTN07854.1"/>
    <property type="molecule type" value="Genomic_DNA"/>
</dbReference>
<dbReference type="RefSeq" id="WP_281257088.1">
    <property type="nucleotide sequence ID" value="NZ_OY782574.1"/>
</dbReference>
<dbReference type="AlphaFoldDB" id="A0A2T5BXV6"/>